<dbReference type="EMBL" id="JACHXK010000019">
    <property type="protein sequence ID" value="MBB3113555.1"/>
    <property type="molecule type" value="Genomic_DNA"/>
</dbReference>
<evidence type="ECO:0000313" key="2">
    <source>
        <dbReference type="Proteomes" id="UP000570361"/>
    </source>
</evidence>
<keyword evidence="2" id="KW-1185">Reference proteome</keyword>
<evidence type="ECO:0000313" key="1">
    <source>
        <dbReference type="EMBL" id="MBB3113555.1"/>
    </source>
</evidence>
<gene>
    <name evidence="1" type="ORF">FHS18_005667</name>
</gene>
<organism evidence="1 2">
    <name type="scientific">Paenibacillus phyllosphaerae</name>
    <dbReference type="NCBI Taxonomy" id="274593"/>
    <lineage>
        <taxon>Bacteria</taxon>
        <taxon>Bacillati</taxon>
        <taxon>Bacillota</taxon>
        <taxon>Bacilli</taxon>
        <taxon>Bacillales</taxon>
        <taxon>Paenibacillaceae</taxon>
        <taxon>Paenibacillus</taxon>
    </lineage>
</organism>
<reference evidence="1 2" key="1">
    <citation type="submission" date="2020-08" db="EMBL/GenBank/DDBJ databases">
        <title>Genomic Encyclopedia of Type Strains, Phase III (KMG-III): the genomes of soil and plant-associated and newly described type strains.</title>
        <authorList>
            <person name="Whitman W."/>
        </authorList>
    </citation>
    <scope>NUCLEOTIDE SEQUENCE [LARGE SCALE GENOMIC DNA]</scope>
    <source>
        <strain evidence="1 2">CECT 5862</strain>
    </source>
</reference>
<comment type="caution">
    <text evidence="1">The sequence shown here is derived from an EMBL/GenBank/DDBJ whole genome shotgun (WGS) entry which is preliminary data.</text>
</comment>
<dbReference type="AlphaFoldDB" id="A0A7W5B344"/>
<accession>A0A7W5B344</accession>
<sequence length="31" mass="3509">MRKKVPGMLVNQTSYARLFVFLKGTLLGNLI</sequence>
<dbReference type="Proteomes" id="UP000570361">
    <property type="component" value="Unassembled WGS sequence"/>
</dbReference>
<protein>
    <submittedName>
        <fullName evidence="1">Uncharacterized protein</fullName>
    </submittedName>
</protein>
<name>A0A7W5B344_9BACL</name>
<proteinExistence type="predicted"/>